<reference evidence="1" key="1">
    <citation type="submission" date="2020-02" db="EMBL/GenBank/DDBJ databases">
        <authorList>
            <person name="Meier V. D."/>
        </authorList>
    </citation>
    <scope>NUCLEOTIDE SEQUENCE</scope>
    <source>
        <strain evidence="1">AVDCRST_MAG84</strain>
    </source>
</reference>
<dbReference type="AlphaFoldDB" id="A0A6J4P9U9"/>
<dbReference type="Gene3D" id="1.10.3210.10">
    <property type="entry name" value="Hypothetical protein af1432"/>
    <property type="match status" value="1"/>
</dbReference>
<evidence type="ECO:0000313" key="1">
    <source>
        <dbReference type="EMBL" id="CAA9410051.1"/>
    </source>
</evidence>
<gene>
    <name evidence="1" type="ORF">AVDCRST_MAG84-6574</name>
</gene>
<accession>A0A6J4P9U9</accession>
<proteinExistence type="predicted"/>
<sequence>MNSDYESLLQRAIAIAAKAHEGQIDKAGNPY</sequence>
<name>A0A6J4P9U9_9CYAN</name>
<protein>
    <submittedName>
        <fullName evidence="1">Uncharacterized protein</fullName>
    </submittedName>
</protein>
<dbReference type="EMBL" id="CADCTZ010001645">
    <property type="protein sequence ID" value="CAA9410051.1"/>
    <property type="molecule type" value="Genomic_DNA"/>
</dbReference>
<feature type="non-terminal residue" evidence="1">
    <location>
        <position position="31"/>
    </location>
</feature>
<organism evidence="1">
    <name type="scientific">uncultured Microcoleus sp</name>
    <dbReference type="NCBI Taxonomy" id="259945"/>
    <lineage>
        <taxon>Bacteria</taxon>
        <taxon>Bacillati</taxon>
        <taxon>Cyanobacteriota</taxon>
        <taxon>Cyanophyceae</taxon>
        <taxon>Oscillatoriophycideae</taxon>
        <taxon>Oscillatoriales</taxon>
        <taxon>Microcoleaceae</taxon>
        <taxon>Microcoleus</taxon>
        <taxon>environmental samples</taxon>
    </lineage>
</organism>